<evidence type="ECO:0000313" key="2">
    <source>
        <dbReference type="Proteomes" id="UP001174909"/>
    </source>
</evidence>
<gene>
    <name evidence="1" type="ORF">GBAR_LOCUS3006</name>
</gene>
<dbReference type="AlphaFoldDB" id="A0AA35W3Y3"/>
<dbReference type="EMBL" id="CASHTH010000414">
    <property type="protein sequence ID" value="CAI8000691.1"/>
    <property type="molecule type" value="Genomic_DNA"/>
</dbReference>
<proteinExistence type="predicted"/>
<evidence type="ECO:0008006" key="3">
    <source>
        <dbReference type="Google" id="ProtNLM"/>
    </source>
</evidence>
<comment type="caution">
    <text evidence="1">The sequence shown here is derived from an EMBL/GenBank/DDBJ whole genome shotgun (WGS) entry which is preliminary data.</text>
</comment>
<keyword evidence="2" id="KW-1185">Reference proteome</keyword>
<name>A0AA35W3Y3_GEOBA</name>
<reference evidence="1" key="1">
    <citation type="submission" date="2023-03" db="EMBL/GenBank/DDBJ databases">
        <authorList>
            <person name="Steffen K."/>
            <person name="Cardenas P."/>
        </authorList>
    </citation>
    <scope>NUCLEOTIDE SEQUENCE</scope>
</reference>
<evidence type="ECO:0000313" key="1">
    <source>
        <dbReference type="EMBL" id="CAI8000691.1"/>
    </source>
</evidence>
<sequence length="176" mass="19566">MDFSELRDIELREAWPNEGSDFTPWLEDNLQRLSRVIGIAIEPDDSQVAVEGFSADILATFPVNGSRVVIENQLDNTDHAHLGQIMSNLARLEAQSAIWVAREFQPAHLAAIRWLNINTPGDFAFFAVRVRAVRIGDFPAPIAPVFEVIEKPHDWDRTVLALNRVPVGSGSINNAA</sequence>
<organism evidence="1 2">
    <name type="scientific">Geodia barretti</name>
    <name type="common">Barrett's horny sponge</name>
    <dbReference type="NCBI Taxonomy" id="519541"/>
    <lineage>
        <taxon>Eukaryota</taxon>
        <taxon>Metazoa</taxon>
        <taxon>Porifera</taxon>
        <taxon>Demospongiae</taxon>
        <taxon>Heteroscleromorpha</taxon>
        <taxon>Tetractinellida</taxon>
        <taxon>Astrophorina</taxon>
        <taxon>Geodiidae</taxon>
        <taxon>Geodia</taxon>
    </lineage>
</organism>
<dbReference type="Proteomes" id="UP001174909">
    <property type="component" value="Unassembled WGS sequence"/>
</dbReference>
<accession>A0AA35W3Y3</accession>
<protein>
    <recommendedName>
        <fullName evidence="3">DUF4268 domain-containing protein</fullName>
    </recommendedName>
</protein>